<dbReference type="FunFam" id="3.30.2300.10:FF:000001">
    <property type="entry name" value="THUMP domain-containing protein 1"/>
    <property type="match status" value="1"/>
</dbReference>
<comment type="caution">
    <text evidence="5">The sequence shown here is derived from an EMBL/GenBank/DDBJ whole genome shotgun (WGS) entry which is preliminary data.</text>
</comment>
<evidence type="ECO:0000256" key="3">
    <source>
        <dbReference type="SAM" id="MobiDB-lite"/>
    </source>
</evidence>
<dbReference type="GO" id="GO:0006400">
    <property type="term" value="P:tRNA modification"/>
    <property type="evidence" value="ECO:0007669"/>
    <property type="project" value="InterPro"/>
</dbReference>
<dbReference type="Pfam" id="PF02926">
    <property type="entry name" value="THUMP"/>
    <property type="match status" value="1"/>
</dbReference>
<evidence type="ECO:0000256" key="1">
    <source>
        <dbReference type="ARBA" id="ARBA00060731"/>
    </source>
</evidence>
<proteinExistence type="inferred from homology"/>
<evidence type="ECO:0000259" key="4">
    <source>
        <dbReference type="PROSITE" id="PS51165"/>
    </source>
</evidence>
<keyword evidence="6" id="KW-1185">Reference proteome</keyword>
<evidence type="ECO:0000313" key="5">
    <source>
        <dbReference type="EMBL" id="KAJ6640521.1"/>
    </source>
</evidence>
<dbReference type="Proteomes" id="UP001151699">
    <property type="component" value="Chromosome B"/>
</dbReference>
<feature type="region of interest" description="Disordered" evidence="3">
    <location>
        <begin position="1"/>
        <end position="27"/>
    </location>
</feature>
<keyword evidence="2" id="KW-0694">RNA-binding</keyword>
<dbReference type="PROSITE" id="PS51165">
    <property type="entry name" value="THUMP"/>
    <property type="match status" value="1"/>
</dbReference>
<dbReference type="GO" id="GO:0003723">
    <property type="term" value="F:RNA binding"/>
    <property type="evidence" value="ECO:0007669"/>
    <property type="project" value="UniProtKB-UniRule"/>
</dbReference>
<protein>
    <submittedName>
        <fullName evidence="5">THUMP domain-containing protein 1 like</fullName>
    </submittedName>
</protein>
<dbReference type="PANTHER" id="PTHR13452:SF10">
    <property type="entry name" value="THUMP DOMAIN-CONTAINING PROTEIN 1"/>
    <property type="match status" value="1"/>
</dbReference>
<dbReference type="CDD" id="cd11717">
    <property type="entry name" value="THUMP_THUMPD1_like"/>
    <property type="match status" value="1"/>
</dbReference>
<comment type="similarity">
    <text evidence="1">Belongs to the THUMPD1 family.</text>
</comment>
<dbReference type="Gene3D" id="3.30.2300.10">
    <property type="entry name" value="THUMP superfamily"/>
    <property type="match status" value="1"/>
</dbReference>
<dbReference type="AlphaFoldDB" id="A0A9Q0N0A1"/>
<feature type="domain" description="THUMP" evidence="4">
    <location>
        <begin position="139"/>
        <end position="246"/>
    </location>
</feature>
<sequence length="289" mass="32980">MSGEPQSKRAKFSDKKGKWKNHFKNANQKPRIEIGSKGFLATCNFREKDCQRETFNILNQYADQLYCLTDDKNTQHKAEEVKETDDISTELQEEIDAINSSNKKKSNRFQNVDTEIANLVFIQTTLPNPLELGTYIVNDVVNTKTSISRYLLRLVPVEIVCKATLEDIKMAAGKLFDVHFLNCPPKTFSIIINRRYNNSIQREDIIQELAGMVAFKNVHHKVDLKNAQCSVVLEILKGICCLSVLPNYLTLRKYNISELILKNPKVKSNEAEKVHSAVSNTKSVDEKKI</sequence>
<evidence type="ECO:0000256" key="2">
    <source>
        <dbReference type="PROSITE-ProRule" id="PRU00529"/>
    </source>
</evidence>
<gene>
    <name evidence="5" type="ORF">Bhyg_05450</name>
</gene>
<evidence type="ECO:0000313" key="6">
    <source>
        <dbReference type="Proteomes" id="UP001151699"/>
    </source>
</evidence>
<reference evidence="5" key="1">
    <citation type="submission" date="2022-07" db="EMBL/GenBank/DDBJ databases">
        <authorList>
            <person name="Trinca V."/>
            <person name="Uliana J.V.C."/>
            <person name="Torres T.T."/>
            <person name="Ward R.J."/>
            <person name="Monesi N."/>
        </authorList>
    </citation>
    <scope>NUCLEOTIDE SEQUENCE</scope>
    <source>
        <strain evidence="5">HSMRA1968</strain>
        <tissue evidence="5">Whole embryos</tissue>
    </source>
</reference>
<name>A0A9Q0N0A1_9DIPT</name>
<accession>A0A9Q0N0A1</accession>
<dbReference type="PANTHER" id="PTHR13452">
    <property type="entry name" value="THUMP DOMAIN CONTAINING PROTEIN 1-RELATED"/>
    <property type="match status" value="1"/>
</dbReference>
<dbReference type="EMBL" id="WJQU01000002">
    <property type="protein sequence ID" value="KAJ6640521.1"/>
    <property type="molecule type" value="Genomic_DNA"/>
</dbReference>
<organism evidence="5 6">
    <name type="scientific">Pseudolycoriella hygida</name>
    <dbReference type="NCBI Taxonomy" id="35572"/>
    <lineage>
        <taxon>Eukaryota</taxon>
        <taxon>Metazoa</taxon>
        <taxon>Ecdysozoa</taxon>
        <taxon>Arthropoda</taxon>
        <taxon>Hexapoda</taxon>
        <taxon>Insecta</taxon>
        <taxon>Pterygota</taxon>
        <taxon>Neoptera</taxon>
        <taxon>Endopterygota</taxon>
        <taxon>Diptera</taxon>
        <taxon>Nematocera</taxon>
        <taxon>Sciaroidea</taxon>
        <taxon>Sciaridae</taxon>
        <taxon>Pseudolycoriella</taxon>
    </lineage>
</organism>
<dbReference type="InterPro" id="IPR004114">
    <property type="entry name" value="THUMP_dom"/>
</dbReference>
<dbReference type="InterPro" id="IPR040183">
    <property type="entry name" value="THUMPD1-like"/>
</dbReference>
<dbReference type="OrthoDB" id="367221at2759"/>
<dbReference type="SMART" id="SM00981">
    <property type="entry name" value="THUMP"/>
    <property type="match status" value="1"/>
</dbReference>
<dbReference type="SUPFAM" id="SSF143437">
    <property type="entry name" value="THUMP domain-like"/>
    <property type="match status" value="1"/>
</dbReference>